<dbReference type="RefSeq" id="WP_134753676.1">
    <property type="nucleotide sequence ID" value="NZ_MYFO02000015.1"/>
</dbReference>
<protein>
    <recommendedName>
        <fullName evidence="3">Periplasmic protein</fullName>
    </recommendedName>
</protein>
<evidence type="ECO:0000313" key="1">
    <source>
        <dbReference type="EMBL" id="TFE86902.1"/>
    </source>
</evidence>
<evidence type="ECO:0008006" key="3">
    <source>
        <dbReference type="Google" id="ProtNLM"/>
    </source>
</evidence>
<organism evidence="1 2">
    <name type="scientific">Paenibacillus athensensis</name>
    <dbReference type="NCBI Taxonomy" id="1967502"/>
    <lineage>
        <taxon>Bacteria</taxon>
        <taxon>Bacillati</taxon>
        <taxon>Bacillota</taxon>
        <taxon>Bacilli</taxon>
        <taxon>Bacillales</taxon>
        <taxon>Paenibacillaceae</taxon>
        <taxon>Paenibacillus</taxon>
    </lineage>
</organism>
<reference evidence="1 2" key="1">
    <citation type="submission" date="2017-03" db="EMBL/GenBank/DDBJ databases">
        <title>Isolation of Levoglucosan Utilizing Bacteria.</title>
        <authorList>
            <person name="Arya A.S."/>
        </authorList>
    </citation>
    <scope>NUCLEOTIDE SEQUENCE [LARGE SCALE GENOMIC DNA]</scope>
    <source>
        <strain evidence="1 2">MEC069</strain>
    </source>
</reference>
<dbReference type="AlphaFoldDB" id="A0A4Y8Q0P2"/>
<keyword evidence="2" id="KW-1185">Reference proteome</keyword>
<accession>A0A4Y8Q0P2</accession>
<name>A0A4Y8Q0P2_9BACL</name>
<dbReference type="OrthoDB" id="2646088at2"/>
<evidence type="ECO:0000313" key="2">
    <source>
        <dbReference type="Proteomes" id="UP000298246"/>
    </source>
</evidence>
<dbReference type="Proteomes" id="UP000298246">
    <property type="component" value="Unassembled WGS sequence"/>
</dbReference>
<sequence length="145" mass="17413">MRDIIMNRWSTYCPFFVQVSDKKVVDIIITKHAQTRWIERVTDEKCEVKDICDFLWLKLKSKKFEPYYTTEEEVYVIDDDLLVVVKFSVIENEVDLIGGPLHRMTVLTFLGKMSQSLELRDIKSYYSWLRHSRRMGLIKNSRKKR</sequence>
<comment type="caution">
    <text evidence="1">The sequence shown here is derived from an EMBL/GenBank/DDBJ whole genome shotgun (WGS) entry which is preliminary data.</text>
</comment>
<gene>
    <name evidence="1" type="ORF">B5M42_13520</name>
</gene>
<dbReference type="EMBL" id="MYFO01000016">
    <property type="protein sequence ID" value="TFE86902.1"/>
    <property type="molecule type" value="Genomic_DNA"/>
</dbReference>
<proteinExistence type="predicted"/>